<dbReference type="InterPro" id="IPR016181">
    <property type="entry name" value="Acyl_CoA_acyltransferase"/>
</dbReference>
<dbReference type="AlphaFoldDB" id="A0A127K8Q7"/>
<dbReference type="Proteomes" id="UP000036902">
    <property type="component" value="Chromosome"/>
</dbReference>
<dbReference type="SUPFAM" id="SSF55729">
    <property type="entry name" value="Acyl-CoA N-acyltransferases (Nat)"/>
    <property type="match status" value="1"/>
</dbReference>
<dbReference type="NCBIfam" id="TIGR03694">
    <property type="entry name" value="exosort_acyl"/>
    <property type="match status" value="1"/>
</dbReference>
<dbReference type="KEGG" id="thu:AC731_015990"/>
<organism evidence="1 2">
    <name type="scientific">Thauera humireducens</name>
    <dbReference type="NCBI Taxonomy" id="1134435"/>
    <lineage>
        <taxon>Bacteria</taxon>
        <taxon>Pseudomonadati</taxon>
        <taxon>Pseudomonadota</taxon>
        <taxon>Betaproteobacteria</taxon>
        <taxon>Rhodocyclales</taxon>
        <taxon>Zoogloeaceae</taxon>
        <taxon>Thauera</taxon>
    </lineage>
</organism>
<sequence length="225" mass="25721">MHTYEVGCREQELVEIYALRYQTYCLECGFLPPAEYPAGLERDEFDARSAHFAAHNVDGAVVGTARLVLSAQDEPFPFVRHCPVFDDVALPPPEQTAEVSRLAVKKDYRRRTGDTWFGVNTANGNGEAAADDAARERRTNAPVVVLGLYRQMYRYSREKGIRYWYAAMERPLARALARFDFIFVPIGAEHDYYGPVTPYLADLKEIEDRLKVTKPELLDWFQYGP</sequence>
<accession>A0A127K8Q7</accession>
<evidence type="ECO:0008006" key="3">
    <source>
        <dbReference type="Google" id="ProtNLM"/>
    </source>
</evidence>
<evidence type="ECO:0000313" key="1">
    <source>
        <dbReference type="EMBL" id="AMO38302.1"/>
    </source>
</evidence>
<dbReference type="RefSeq" id="WP_048707535.1">
    <property type="nucleotide sequence ID" value="NZ_CP014646.1"/>
</dbReference>
<dbReference type="Gene3D" id="3.40.630.30">
    <property type="match status" value="1"/>
</dbReference>
<keyword evidence="2" id="KW-1185">Reference proteome</keyword>
<gene>
    <name evidence="1" type="ORF">AC731_015990</name>
</gene>
<evidence type="ECO:0000313" key="2">
    <source>
        <dbReference type="Proteomes" id="UP000036902"/>
    </source>
</evidence>
<reference evidence="2" key="1">
    <citation type="submission" date="2016-03" db="EMBL/GenBank/DDBJ databases">
        <authorList>
            <person name="Ma C."/>
            <person name="Zhou S."/>
            <person name="Yang G."/>
        </authorList>
    </citation>
    <scope>NUCLEOTIDE SEQUENCE [LARGE SCALE GENOMIC DNA]</scope>
    <source>
        <strain evidence="2">SgZ-1</strain>
    </source>
</reference>
<proteinExistence type="predicted"/>
<protein>
    <recommendedName>
        <fullName evidence="3">Exosortase</fullName>
    </recommendedName>
</protein>
<name>A0A127K8Q7_9RHOO</name>
<dbReference type="Pfam" id="PF13444">
    <property type="entry name" value="Acetyltransf_5"/>
    <property type="match status" value="1"/>
</dbReference>
<dbReference type="EMBL" id="CP014646">
    <property type="protein sequence ID" value="AMO38302.1"/>
    <property type="molecule type" value="Genomic_DNA"/>
</dbReference>
<dbReference type="STRING" id="1134435.AC731_015990"/>
<dbReference type="InterPro" id="IPR022484">
    <property type="entry name" value="PEP-CTERM/exosrtase_acylTfrase"/>
</dbReference>